<protein>
    <submittedName>
        <fullName evidence="2">Uncharacterized protein</fullName>
    </submittedName>
</protein>
<organism evidence="2 3">
    <name type="scientific">Nocardioides albertanoniae</name>
    <dbReference type="NCBI Taxonomy" id="1175486"/>
    <lineage>
        <taxon>Bacteria</taxon>
        <taxon>Bacillati</taxon>
        <taxon>Actinomycetota</taxon>
        <taxon>Actinomycetes</taxon>
        <taxon>Propionibacteriales</taxon>
        <taxon>Nocardioidaceae</taxon>
        <taxon>Nocardioides</taxon>
    </lineage>
</organism>
<dbReference type="Proteomes" id="UP000320209">
    <property type="component" value="Unassembled WGS sequence"/>
</dbReference>
<sequence>MILTHGVGGRQDLPLPLEYVIAGAVLALVVSFGLLVLTTRRAAAGQTDGGQITGSQGPQVRNPRGWPVPRLGRIVDSTAWTALWRIVGLLIFAYFVLVAFAGPDNANNPIFGMTYVWLWVGIVPFSLLFGHVWKAISPARTVVAGLTWLRGDGEPMLRLPERLGYWPAALALLAFAWLELVYPENNYLGPVRIWLALYLAVMIIGGALFGEDFLERTDPFEVYSSLTARLSVWGRTPAGNLVVRTPLGNLDTLRPAPGLVAVVSVLFGTIVYDSYRDSPQWLRLVQNPALSGDTAYLISNIALIAFPLLVAGFYCVGTMLTGVGDVPRRALPAQLAPSIVPIVVGYVVAHYLSYFWESGLATLRNASDPLGNGGDWLGTADMPVSYFFAFHATLLAVIKVTAVIVGHVLGVWSAHIRALQVLPNQHLITGQVPLLVTMVGFTVGGLYLLFSV</sequence>
<dbReference type="RefSeq" id="WP_141781539.1">
    <property type="nucleotide sequence ID" value="NZ_VFOV01000001.1"/>
</dbReference>
<dbReference type="AlphaFoldDB" id="A0A543AAQ8"/>
<keyword evidence="1" id="KW-0472">Membrane</keyword>
<name>A0A543AAQ8_9ACTN</name>
<reference evidence="2 3" key="1">
    <citation type="submission" date="2019-06" db="EMBL/GenBank/DDBJ databases">
        <title>Sequencing the genomes of 1000 actinobacteria strains.</title>
        <authorList>
            <person name="Klenk H.-P."/>
        </authorList>
    </citation>
    <scope>NUCLEOTIDE SEQUENCE [LARGE SCALE GENOMIC DNA]</scope>
    <source>
        <strain evidence="2 3">DSM 25218</strain>
    </source>
</reference>
<feature type="transmembrane region" description="Helical" evidence="1">
    <location>
        <begin position="114"/>
        <end position="133"/>
    </location>
</feature>
<feature type="transmembrane region" description="Helical" evidence="1">
    <location>
        <begin position="82"/>
        <end position="102"/>
    </location>
</feature>
<evidence type="ECO:0000256" key="1">
    <source>
        <dbReference type="SAM" id="Phobius"/>
    </source>
</evidence>
<feature type="transmembrane region" description="Helical" evidence="1">
    <location>
        <begin position="193"/>
        <end position="210"/>
    </location>
</feature>
<proteinExistence type="predicted"/>
<keyword evidence="1" id="KW-0812">Transmembrane</keyword>
<feature type="transmembrane region" description="Helical" evidence="1">
    <location>
        <begin position="19"/>
        <end position="37"/>
    </location>
</feature>
<gene>
    <name evidence="2" type="ORF">FB381_3606</name>
</gene>
<dbReference type="OrthoDB" id="8168962at2"/>
<dbReference type="EMBL" id="VFOV01000001">
    <property type="protein sequence ID" value="TQL69693.1"/>
    <property type="molecule type" value="Genomic_DNA"/>
</dbReference>
<keyword evidence="1" id="KW-1133">Transmembrane helix</keyword>
<feature type="transmembrane region" description="Helical" evidence="1">
    <location>
        <begin position="295"/>
        <end position="323"/>
    </location>
</feature>
<feature type="transmembrane region" description="Helical" evidence="1">
    <location>
        <begin position="386"/>
        <end position="412"/>
    </location>
</feature>
<comment type="caution">
    <text evidence="2">The sequence shown here is derived from an EMBL/GenBank/DDBJ whole genome shotgun (WGS) entry which is preliminary data.</text>
</comment>
<keyword evidence="3" id="KW-1185">Reference proteome</keyword>
<evidence type="ECO:0000313" key="2">
    <source>
        <dbReference type="EMBL" id="TQL69693.1"/>
    </source>
</evidence>
<accession>A0A543AAQ8</accession>
<feature type="transmembrane region" description="Helical" evidence="1">
    <location>
        <begin position="335"/>
        <end position="356"/>
    </location>
</feature>
<feature type="transmembrane region" description="Helical" evidence="1">
    <location>
        <begin position="432"/>
        <end position="450"/>
    </location>
</feature>
<evidence type="ECO:0000313" key="3">
    <source>
        <dbReference type="Proteomes" id="UP000320209"/>
    </source>
</evidence>
<feature type="transmembrane region" description="Helical" evidence="1">
    <location>
        <begin position="163"/>
        <end position="181"/>
    </location>
</feature>